<reference evidence="5" key="1">
    <citation type="submission" date="2020-04" db="EMBL/GenBank/DDBJ databases">
        <authorList>
            <person name="Sombolestani A."/>
        </authorList>
    </citation>
    <scope>NUCLEOTIDE SEQUENCE</scope>
    <source>
        <strain evidence="5">LMG 31484</strain>
    </source>
</reference>
<dbReference type="Pfam" id="PF04865">
    <property type="entry name" value="Baseplate_J"/>
    <property type="match status" value="1"/>
</dbReference>
<dbReference type="EMBL" id="JABCQG010000006">
    <property type="protein sequence ID" value="MBF0858790.1"/>
    <property type="molecule type" value="Genomic_DNA"/>
</dbReference>
<dbReference type="Pfam" id="PF26078">
    <property type="entry name" value="Baseplate_J_M"/>
    <property type="match status" value="1"/>
</dbReference>
<evidence type="ECO:0000313" key="6">
    <source>
        <dbReference type="Proteomes" id="UP000623107"/>
    </source>
</evidence>
<evidence type="ECO:0000256" key="1">
    <source>
        <dbReference type="ARBA" id="ARBA00038087"/>
    </source>
</evidence>
<comment type="caution">
    <text evidence="5">The sequence shown here is derived from an EMBL/GenBank/DDBJ whole genome shotgun (WGS) entry which is preliminary data.</text>
</comment>
<protein>
    <submittedName>
        <fullName evidence="5">Baseplate J/gp47 family protein</fullName>
    </submittedName>
</protein>
<evidence type="ECO:0000259" key="4">
    <source>
        <dbReference type="Pfam" id="PF26079"/>
    </source>
</evidence>
<keyword evidence="6" id="KW-1185">Reference proteome</keyword>
<dbReference type="InterPro" id="IPR058530">
    <property type="entry name" value="Baseplate_J-like_C"/>
</dbReference>
<dbReference type="InterPro" id="IPR058531">
    <property type="entry name" value="Baseplate_J_M"/>
</dbReference>
<evidence type="ECO:0000259" key="2">
    <source>
        <dbReference type="Pfam" id="PF04865"/>
    </source>
</evidence>
<evidence type="ECO:0000313" key="5">
    <source>
        <dbReference type="EMBL" id="MBF0858790.1"/>
    </source>
</evidence>
<gene>
    <name evidence="5" type="ORF">HKD24_06130</name>
</gene>
<comment type="similarity">
    <text evidence="1">Belongs to the Mu gp47/PBSX XkdT family.</text>
</comment>
<dbReference type="PANTHER" id="PTHR37829:SF3">
    <property type="entry name" value="PROTEIN JAYE-RELATED"/>
    <property type="match status" value="1"/>
</dbReference>
<feature type="domain" description="Baseplate protein J-like barrel" evidence="2">
    <location>
        <begin position="108"/>
        <end position="185"/>
    </location>
</feature>
<evidence type="ECO:0000259" key="3">
    <source>
        <dbReference type="Pfam" id="PF26078"/>
    </source>
</evidence>
<feature type="domain" description="Baseplate J-like central" evidence="3">
    <location>
        <begin position="208"/>
        <end position="276"/>
    </location>
</feature>
<dbReference type="InterPro" id="IPR052399">
    <property type="entry name" value="Phage_Baseplate_Assmbl_Protein"/>
</dbReference>
<dbReference type="Proteomes" id="UP000623107">
    <property type="component" value="Unassembled WGS sequence"/>
</dbReference>
<organism evidence="5 6">
    <name type="scientific">Gluconobacter vitians</name>
    <dbReference type="NCBI Taxonomy" id="2728102"/>
    <lineage>
        <taxon>Bacteria</taxon>
        <taxon>Pseudomonadati</taxon>
        <taxon>Pseudomonadota</taxon>
        <taxon>Alphaproteobacteria</taxon>
        <taxon>Acetobacterales</taxon>
        <taxon>Acetobacteraceae</taxon>
        <taxon>Gluconobacter</taxon>
    </lineage>
</organism>
<dbReference type="PANTHER" id="PTHR37829">
    <property type="entry name" value="PHAGE-LIKE ELEMENT PBSX PROTEIN XKDT"/>
    <property type="match status" value="1"/>
</dbReference>
<dbReference type="InterPro" id="IPR006949">
    <property type="entry name" value="Barrel_Baseplate_J-like"/>
</dbReference>
<feature type="domain" description="Baseplate J-like C-terminal" evidence="4">
    <location>
        <begin position="287"/>
        <end position="358"/>
    </location>
</feature>
<dbReference type="Pfam" id="PF26079">
    <property type="entry name" value="Baseplate_J_C"/>
    <property type="match status" value="1"/>
</dbReference>
<dbReference type="RefSeq" id="WP_194259485.1">
    <property type="nucleotide sequence ID" value="NZ_JABCQG010000006.1"/>
</dbReference>
<proteinExistence type="inferred from homology"/>
<reference evidence="5" key="2">
    <citation type="submission" date="2020-11" db="EMBL/GenBank/DDBJ databases">
        <title>Description of novel Gluconobacter species.</title>
        <authorList>
            <person name="Cleenwerck I."/>
            <person name="Cnockaert M."/>
            <person name="Borremans W."/>
            <person name="Wieme A.D."/>
            <person name="De Vuyst L."/>
            <person name="Vandamme P."/>
        </authorList>
    </citation>
    <scope>NUCLEOTIDE SEQUENCE</scope>
    <source>
        <strain evidence="5">LMG 31484</strain>
    </source>
</reference>
<name>A0ABR9Y4X6_9PROT</name>
<sequence>MSAQIPTPSALAQRFIAALSAQQFIASDGTTVTLDAMAPATFESALAILAGLTDYEIYLYLRDQLLELMVTTATVTPGTGLLPQHAKIWGVPRVGATAAVGYFLMASTATAPVTVPAGTAITVDGTVQWTTDNAVTVAAGATVSVAVTATVTDVAGNLAPNTVATLVSPVSGIGTVVSDQNGLTGGAPVEGVESWRARIIDEIRNPPGAGTVADYTKWAKDAGALVVNVVPAYTGPGTVGILFLASDYAVPSPAQVTAMQAAIDAKRPVRGNATVYAAEVVPQNPQIQLNPDTAAARTAVQDALAPYYLSVGLGGRVYVEALQAQISTAAGQKNTLVSPTQDFTLAANQQPVLGAINWGDAS</sequence>
<accession>A0ABR9Y4X6</accession>